<evidence type="ECO:0000256" key="8">
    <source>
        <dbReference type="ARBA" id="ARBA00022723"/>
    </source>
</evidence>
<dbReference type="STRING" id="309803.CTN_0120"/>
<dbReference type="GO" id="GO:0009097">
    <property type="term" value="P:isoleucine biosynthetic process"/>
    <property type="evidence" value="ECO:0007669"/>
    <property type="project" value="UniProtKB-UniPathway"/>
</dbReference>
<keyword evidence="5 14" id="KW-0028">Amino-acid biosynthesis</keyword>
<dbReference type="NCBIfam" id="TIGR00118">
    <property type="entry name" value="acolac_lg"/>
    <property type="match status" value="1"/>
</dbReference>
<comment type="cofactor">
    <cofactor evidence="14">
        <name>Mg(2+)</name>
        <dbReference type="ChEBI" id="CHEBI:18420"/>
    </cofactor>
    <text evidence="14">Binds 1 Mg(2+) ion per subunit.</text>
</comment>
<name>B9KBA0_THENN</name>
<dbReference type="Pfam" id="PF00205">
    <property type="entry name" value="TPP_enzyme_M"/>
    <property type="match status" value="1"/>
</dbReference>
<dbReference type="GO" id="GO:0003984">
    <property type="term" value="F:acetolactate synthase activity"/>
    <property type="evidence" value="ECO:0007669"/>
    <property type="project" value="UniProtKB-EC"/>
</dbReference>
<keyword evidence="11 14" id="KW-0786">Thiamine pyrophosphate</keyword>
<dbReference type="PROSITE" id="PS00187">
    <property type="entry name" value="TPP_ENZYMES"/>
    <property type="match status" value="1"/>
</dbReference>
<keyword evidence="7 14" id="KW-0808">Transferase</keyword>
<dbReference type="AlphaFoldDB" id="B9KBA0"/>
<evidence type="ECO:0000313" key="19">
    <source>
        <dbReference type="Proteomes" id="UP000000445"/>
    </source>
</evidence>
<evidence type="ECO:0000256" key="14">
    <source>
        <dbReference type="RuleBase" id="RU003591"/>
    </source>
</evidence>
<dbReference type="FunFam" id="3.40.50.970:FF:000016">
    <property type="entry name" value="Acetolactate synthase"/>
    <property type="match status" value="1"/>
</dbReference>
<dbReference type="CDD" id="cd02015">
    <property type="entry name" value="TPP_AHAS"/>
    <property type="match status" value="1"/>
</dbReference>
<comment type="cofactor">
    <cofactor evidence="14">
        <name>thiamine diphosphate</name>
        <dbReference type="ChEBI" id="CHEBI:58937"/>
    </cofactor>
    <text evidence="14">Binds 1 thiamine pyrophosphate per subunit.</text>
</comment>
<dbReference type="InterPro" id="IPR000399">
    <property type="entry name" value="TPP-bd_CS"/>
</dbReference>
<dbReference type="GO" id="GO:0000287">
    <property type="term" value="F:magnesium ion binding"/>
    <property type="evidence" value="ECO:0007669"/>
    <property type="project" value="UniProtKB-UniRule"/>
</dbReference>
<evidence type="ECO:0000256" key="6">
    <source>
        <dbReference type="ARBA" id="ARBA00022630"/>
    </source>
</evidence>
<dbReference type="Pfam" id="PF02775">
    <property type="entry name" value="TPP_enzyme_C"/>
    <property type="match status" value="1"/>
</dbReference>
<dbReference type="InterPro" id="IPR029061">
    <property type="entry name" value="THDP-binding"/>
</dbReference>
<dbReference type="SUPFAM" id="SSF52518">
    <property type="entry name" value="Thiamin diphosphate-binding fold (THDP-binding)"/>
    <property type="match status" value="2"/>
</dbReference>
<dbReference type="HOGENOM" id="CLU_013748_1_2_0"/>
<dbReference type="Gene3D" id="3.40.50.970">
    <property type="match status" value="2"/>
</dbReference>
<evidence type="ECO:0000256" key="5">
    <source>
        <dbReference type="ARBA" id="ARBA00022605"/>
    </source>
</evidence>
<evidence type="ECO:0000256" key="9">
    <source>
        <dbReference type="ARBA" id="ARBA00022827"/>
    </source>
</evidence>
<keyword evidence="9" id="KW-0274">FAD</keyword>
<dbReference type="Pfam" id="PF02776">
    <property type="entry name" value="TPP_enzyme_N"/>
    <property type="match status" value="1"/>
</dbReference>
<comment type="catalytic activity">
    <reaction evidence="13 14">
        <text>2 pyruvate + H(+) = (2S)-2-acetolactate + CO2</text>
        <dbReference type="Rhea" id="RHEA:25249"/>
        <dbReference type="ChEBI" id="CHEBI:15361"/>
        <dbReference type="ChEBI" id="CHEBI:15378"/>
        <dbReference type="ChEBI" id="CHEBI:16526"/>
        <dbReference type="ChEBI" id="CHEBI:58476"/>
        <dbReference type="EC" id="2.2.1.6"/>
    </reaction>
</comment>
<dbReference type="InterPro" id="IPR011766">
    <property type="entry name" value="TPP_enzyme_TPP-bd"/>
</dbReference>
<protein>
    <recommendedName>
        <fullName evidence="4 14">Acetolactate synthase</fullName>
        <ecNumber evidence="4 14">2.2.1.6</ecNumber>
    </recommendedName>
</protein>
<evidence type="ECO:0000256" key="11">
    <source>
        <dbReference type="ARBA" id="ARBA00023052"/>
    </source>
</evidence>
<comment type="pathway">
    <text evidence="1 14">Amino-acid biosynthesis; L-isoleucine biosynthesis; L-isoleucine from 2-oxobutanoate: step 1/4.</text>
</comment>
<dbReference type="CDD" id="cd07035">
    <property type="entry name" value="TPP_PYR_POX_like"/>
    <property type="match status" value="1"/>
</dbReference>
<proteinExistence type="inferred from homology"/>
<gene>
    <name evidence="18" type="ordered locus">CTN_0120</name>
</gene>
<feature type="domain" description="Thiamine pyrophosphate enzyme TPP-binding" evidence="16">
    <location>
        <begin position="388"/>
        <end position="535"/>
    </location>
</feature>
<feature type="domain" description="Thiamine pyrophosphate enzyme N-terminal TPP-binding" evidence="17">
    <location>
        <begin position="6"/>
        <end position="122"/>
    </location>
</feature>
<dbReference type="FunFam" id="3.40.50.1220:FF:000008">
    <property type="entry name" value="Acetolactate synthase"/>
    <property type="match status" value="1"/>
</dbReference>
<dbReference type="InterPro" id="IPR012846">
    <property type="entry name" value="Acetolactate_synth_lsu"/>
</dbReference>
<dbReference type="FunFam" id="3.40.50.970:FF:000007">
    <property type="entry name" value="Acetolactate synthase"/>
    <property type="match status" value="1"/>
</dbReference>
<dbReference type="KEGG" id="tna:CTN_0120"/>
<dbReference type="UniPathway" id="UPA00049">
    <property type="reaction ID" value="UER00059"/>
</dbReference>
<dbReference type="EC" id="2.2.1.6" evidence="4 14"/>
<comment type="pathway">
    <text evidence="2 14">Amino-acid biosynthesis; L-valine biosynthesis; L-valine from pyruvate: step 1/4.</text>
</comment>
<keyword evidence="12 14" id="KW-0100">Branched-chain amino acid biosynthesis</keyword>
<dbReference type="UniPathway" id="UPA00047">
    <property type="reaction ID" value="UER00055"/>
</dbReference>
<keyword evidence="19" id="KW-1185">Reference proteome</keyword>
<evidence type="ECO:0000256" key="3">
    <source>
        <dbReference type="ARBA" id="ARBA00007812"/>
    </source>
</evidence>
<evidence type="ECO:0000256" key="4">
    <source>
        <dbReference type="ARBA" id="ARBA00013145"/>
    </source>
</evidence>
<evidence type="ECO:0000259" key="16">
    <source>
        <dbReference type="Pfam" id="PF02775"/>
    </source>
</evidence>
<dbReference type="InterPro" id="IPR045229">
    <property type="entry name" value="TPP_enz"/>
</dbReference>
<dbReference type="GO" id="GO:0050660">
    <property type="term" value="F:flavin adenine dinucleotide binding"/>
    <property type="evidence" value="ECO:0007669"/>
    <property type="project" value="InterPro"/>
</dbReference>
<dbReference type="Proteomes" id="UP000000445">
    <property type="component" value="Chromosome"/>
</dbReference>
<dbReference type="PANTHER" id="PTHR18968:SF13">
    <property type="entry name" value="ACETOLACTATE SYNTHASE CATALYTIC SUBUNIT, MITOCHONDRIAL"/>
    <property type="match status" value="1"/>
</dbReference>
<dbReference type="GO" id="GO:0030976">
    <property type="term" value="F:thiamine pyrophosphate binding"/>
    <property type="evidence" value="ECO:0007669"/>
    <property type="project" value="UniProtKB-UniRule"/>
</dbReference>
<dbReference type="InterPro" id="IPR012000">
    <property type="entry name" value="Thiamin_PyroP_enz_cen_dom"/>
</dbReference>
<dbReference type="GO" id="GO:0009099">
    <property type="term" value="P:L-valine biosynthetic process"/>
    <property type="evidence" value="ECO:0007669"/>
    <property type="project" value="UniProtKB-UniPathway"/>
</dbReference>
<keyword evidence="10 14" id="KW-0460">Magnesium</keyword>
<reference evidence="18 19" key="1">
    <citation type="journal article" date="2009" name="Biosci. Biotechnol. Biochem.">
        <title>WeGAS: a web-based microbial genome annotation system.</title>
        <authorList>
            <person name="Lee D."/>
            <person name="Seo H."/>
            <person name="Park C."/>
            <person name="Park K."/>
        </authorList>
    </citation>
    <scope>NUCLEOTIDE SEQUENCE [LARGE SCALE GENOMIC DNA]</scope>
    <source>
        <strain evidence="19">ATCC 49049 / DSM 4359 / NBRC 107923 / NS-E</strain>
    </source>
</reference>
<organism evidence="18 19">
    <name type="scientific">Thermotoga neapolitana (strain ATCC 49049 / DSM 4359 / NBRC 107923 / NS-E)</name>
    <dbReference type="NCBI Taxonomy" id="309803"/>
    <lineage>
        <taxon>Bacteria</taxon>
        <taxon>Thermotogati</taxon>
        <taxon>Thermotogota</taxon>
        <taxon>Thermotogae</taxon>
        <taxon>Thermotogales</taxon>
        <taxon>Thermotogaceae</taxon>
        <taxon>Thermotoga</taxon>
    </lineage>
</organism>
<evidence type="ECO:0000259" key="15">
    <source>
        <dbReference type="Pfam" id="PF00205"/>
    </source>
</evidence>
<evidence type="ECO:0000313" key="18">
    <source>
        <dbReference type="EMBL" id="ACM22296.1"/>
    </source>
</evidence>
<sequence>MIHVKMKGSKMLFEAFLREGVDTIFGIPGGAIINVYDELCNYEDKINFYLFRHEQGATHAADGYARVTGKPGVVIVTSGPGATNTVTGIATAYMDSIPLVVITGQVPTSFIGTDAFQEVDVTGITMPITKHNHLVTSIEELPYAIKEAFYVATTGRPGPVVLDFPKDIQTAEGEFNYPDEIEILGYKPTVKGHPKQIKKAMELLKESKRPIVIVGGGANLSGAMDLVNRFIDKFGVPAVSTLMGRGVNPSDERLYYDGIGMHGAYYGNYAVANADLIIALGVRFSDRILGNPRTFTRNARIVHVDIDPAEIGKNVSVDVPIVGDLRNVLEEFLKYDLDTDFSEWIEELQEVKKKYPLTYKRDGKLIKPQYIVEKVNEVFPDDTIVVADVGQNQMWVAQYYRFKHQRSFLCSGGLGTMGYALPAGIGAKIGAPDREVVIFAGDGGFQMNIQELMTVKRYNLPVKIIVMDNKALGMVRQWQQLFFNCRYSATILADNPDFAKIAEAVGIKAMRIEKPDEVDRAVEELARSKEPMLIHAVVDPAENVLPMVPPGGDVGTPLVEAPYDESFVERVLKVIEESRRGDER</sequence>
<comment type="similarity">
    <text evidence="3 14">Belongs to the TPP enzyme family.</text>
</comment>
<dbReference type="eggNOG" id="COG0028">
    <property type="taxonomic scope" value="Bacteria"/>
</dbReference>
<feature type="domain" description="Thiamine pyrophosphate enzyme central" evidence="15">
    <location>
        <begin position="197"/>
        <end position="331"/>
    </location>
</feature>
<dbReference type="GO" id="GO:0005948">
    <property type="term" value="C:acetolactate synthase complex"/>
    <property type="evidence" value="ECO:0007669"/>
    <property type="project" value="TreeGrafter"/>
</dbReference>
<evidence type="ECO:0000259" key="17">
    <source>
        <dbReference type="Pfam" id="PF02776"/>
    </source>
</evidence>
<evidence type="ECO:0000256" key="13">
    <source>
        <dbReference type="ARBA" id="ARBA00048670"/>
    </source>
</evidence>
<dbReference type="Gene3D" id="3.40.50.1220">
    <property type="entry name" value="TPP-binding domain"/>
    <property type="match status" value="1"/>
</dbReference>
<dbReference type="InterPro" id="IPR039368">
    <property type="entry name" value="AHAS_TPP"/>
</dbReference>
<dbReference type="InterPro" id="IPR012001">
    <property type="entry name" value="Thiamin_PyroP_enz_TPP-bd_dom"/>
</dbReference>
<keyword evidence="8 14" id="KW-0479">Metal-binding</keyword>
<evidence type="ECO:0000256" key="10">
    <source>
        <dbReference type="ARBA" id="ARBA00022842"/>
    </source>
</evidence>
<evidence type="ECO:0000256" key="7">
    <source>
        <dbReference type="ARBA" id="ARBA00022679"/>
    </source>
</evidence>
<dbReference type="PANTHER" id="PTHR18968">
    <property type="entry name" value="THIAMINE PYROPHOSPHATE ENZYMES"/>
    <property type="match status" value="1"/>
</dbReference>
<evidence type="ECO:0000256" key="2">
    <source>
        <dbReference type="ARBA" id="ARBA00005025"/>
    </source>
</evidence>
<dbReference type="EMBL" id="CP000916">
    <property type="protein sequence ID" value="ACM22296.1"/>
    <property type="molecule type" value="Genomic_DNA"/>
</dbReference>
<dbReference type="SUPFAM" id="SSF52467">
    <property type="entry name" value="DHS-like NAD/FAD-binding domain"/>
    <property type="match status" value="1"/>
</dbReference>
<evidence type="ECO:0000256" key="1">
    <source>
        <dbReference type="ARBA" id="ARBA00004974"/>
    </source>
</evidence>
<dbReference type="InterPro" id="IPR029035">
    <property type="entry name" value="DHS-like_NAD/FAD-binding_dom"/>
</dbReference>
<keyword evidence="6" id="KW-0285">Flavoprotein</keyword>
<evidence type="ECO:0000256" key="12">
    <source>
        <dbReference type="ARBA" id="ARBA00023304"/>
    </source>
</evidence>
<accession>B9KBA0</accession>